<evidence type="ECO:0000313" key="2">
    <source>
        <dbReference type="EMBL" id="MFC4990381.1"/>
    </source>
</evidence>
<dbReference type="Proteomes" id="UP001595925">
    <property type="component" value="Unassembled WGS sequence"/>
</dbReference>
<dbReference type="AlphaFoldDB" id="A0ABD5QKN3"/>
<dbReference type="RefSeq" id="WP_224828691.1">
    <property type="nucleotide sequence ID" value="NZ_JAIVEF010000009.1"/>
</dbReference>
<gene>
    <name evidence="2" type="ORF">ACFPFO_22040</name>
</gene>
<dbReference type="EMBL" id="JBHSJG010000072">
    <property type="protein sequence ID" value="MFC4990381.1"/>
    <property type="molecule type" value="Genomic_DNA"/>
</dbReference>
<evidence type="ECO:0000256" key="1">
    <source>
        <dbReference type="SAM" id="Coils"/>
    </source>
</evidence>
<reference evidence="2 3" key="1">
    <citation type="journal article" date="2019" name="Int. J. Syst. Evol. Microbiol.">
        <title>The Global Catalogue of Microorganisms (GCM) 10K type strain sequencing project: providing services to taxonomists for standard genome sequencing and annotation.</title>
        <authorList>
            <consortium name="The Broad Institute Genomics Platform"/>
            <consortium name="The Broad Institute Genome Sequencing Center for Infectious Disease"/>
            <person name="Wu L."/>
            <person name="Ma J."/>
        </authorList>
    </citation>
    <scope>NUCLEOTIDE SEQUENCE [LARGE SCALE GENOMIC DNA]</scope>
    <source>
        <strain evidence="2 3">CGMCC 1.15824</strain>
    </source>
</reference>
<keyword evidence="3" id="KW-1185">Reference proteome</keyword>
<dbReference type="Gene3D" id="1.20.1270.70">
    <property type="entry name" value="Designed single chain three-helix bundle"/>
    <property type="match status" value="1"/>
</dbReference>
<sequence length="191" mass="21485">MDETDEPWEIARDLTQKQYKSLAALRNLGGEARTPKVTGAVEGLYAQIVNQHYQKMIGASLVEKVDEGRGDGSHPLPRDGFKYRITDRGRDVLTAAQEDYGMSLPEERTVRKRFDRLEGRIGSLEQQVKGQSGSGDVDGDLEAQVVELEERVDTIEEKQDLLVDDLRKVAEFLEETREEVGLGGFWDDSND</sequence>
<organism evidence="2 3">
    <name type="scientific">Saliphagus infecundisoli</name>
    <dbReference type="NCBI Taxonomy" id="1849069"/>
    <lineage>
        <taxon>Archaea</taxon>
        <taxon>Methanobacteriati</taxon>
        <taxon>Methanobacteriota</taxon>
        <taxon>Stenosarchaea group</taxon>
        <taxon>Halobacteria</taxon>
        <taxon>Halobacteriales</taxon>
        <taxon>Natrialbaceae</taxon>
        <taxon>Saliphagus</taxon>
    </lineage>
</organism>
<accession>A0ABD5QKN3</accession>
<name>A0ABD5QKN3_9EURY</name>
<evidence type="ECO:0000313" key="3">
    <source>
        <dbReference type="Proteomes" id="UP001595925"/>
    </source>
</evidence>
<comment type="caution">
    <text evidence="2">The sequence shown here is derived from an EMBL/GenBank/DDBJ whole genome shotgun (WGS) entry which is preliminary data.</text>
</comment>
<keyword evidence="1" id="KW-0175">Coiled coil</keyword>
<proteinExistence type="predicted"/>
<protein>
    <submittedName>
        <fullName evidence="2">Uncharacterized protein</fullName>
    </submittedName>
</protein>
<feature type="coiled-coil region" evidence="1">
    <location>
        <begin position="138"/>
        <end position="165"/>
    </location>
</feature>